<sequence length="493" mass="55203">MGSPTTNPTQNPSLCVSTFTAFSQSHADLIISSLLSFPDSSPTSIGCPLDRVLEKALASASGDVSVQDCLLDRALHIQSLLLDSTKRCFRKRASLHNSGSWFLPPELTIKVFSMLDTKSLMQAAACCKMFNNCAMDRLSYAHIDLTTATKQADHSVVCTMIHRAGKELRSLKLGPVARPAGSDPTLTFVTWPFLSPLCYNHGFLGSRLRSLRLYNIRPMNLSSLRDVLSVFSNLTDLRIVGLISPFMHLFKTLSEKCRLIENLCLETYQFPGIIDTKMGSPLVEFVTNSPNLISLTLIYFPLTDEMARTLVESSRKLKYLNLSRSSTINGRFLRDLGNSCKDSPFKTLVLRNCPNLLEKEVLKLCNSLLKGNFKSIRHIDVSNNCGLVSEFGDRTSKPKFPLEKLKEERADVTFVADFSLTRSEKRYGIYDEEELRLIENGLAENEEEDDSRFFSTTDDSSEDDDLDLDEDEDDNTTDDTSEDDSDEDMGFAM</sequence>
<dbReference type="SUPFAM" id="SSF52047">
    <property type="entry name" value="RNI-like"/>
    <property type="match status" value="1"/>
</dbReference>
<dbReference type="PANTHER" id="PTHR38926:SF2">
    <property type="entry name" value="F-BOX_LRR-REPEAT PROTEIN 21-RELATED"/>
    <property type="match status" value="1"/>
</dbReference>
<keyword evidence="4" id="KW-1185">Reference proteome</keyword>
<dbReference type="PROSITE" id="PS50181">
    <property type="entry name" value="FBOX"/>
    <property type="match status" value="1"/>
</dbReference>
<dbReference type="Proteomes" id="UP000030689">
    <property type="component" value="Unassembled WGS sequence"/>
</dbReference>
<protein>
    <recommendedName>
        <fullName evidence="2">F-box domain-containing protein</fullName>
    </recommendedName>
</protein>
<dbReference type="KEGG" id="eus:EUTSA_v10029278mg"/>
<dbReference type="OrthoDB" id="1075255at2759"/>
<dbReference type="Pfam" id="PF12937">
    <property type="entry name" value="F-box-like"/>
    <property type="match status" value="1"/>
</dbReference>
<evidence type="ECO:0000313" key="3">
    <source>
        <dbReference type="EMBL" id="ESQ37949.1"/>
    </source>
</evidence>
<dbReference type="InterPro" id="IPR036047">
    <property type="entry name" value="F-box-like_dom_sf"/>
</dbReference>
<evidence type="ECO:0000259" key="2">
    <source>
        <dbReference type="PROSITE" id="PS50181"/>
    </source>
</evidence>
<dbReference type="Gene3D" id="3.80.10.10">
    <property type="entry name" value="Ribonuclease Inhibitor"/>
    <property type="match status" value="2"/>
</dbReference>
<gene>
    <name evidence="3" type="ORF">EUTSA_v10029278mg</name>
</gene>
<evidence type="ECO:0000313" key="4">
    <source>
        <dbReference type="Proteomes" id="UP000030689"/>
    </source>
</evidence>
<dbReference type="SUPFAM" id="SSF81383">
    <property type="entry name" value="F-box domain"/>
    <property type="match status" value="1"/>
</dbReference>
<dbReference type="Gramene" id="ESQ37949">
    <property type="protein sequence ID" value="ESQ37949"/>
    <property type="gene ID" value="EUTSA_v10029278mg"/>
</dbReference>
<dbReference type="STRING" id="72664.V4L2Q2"/>
<dbReference type="EMBL" id="KI517537">
    <property type="protein sequence ID" value="ESQ37949.1"/>
    <property type="molecule type" value="Genomic_DNA"/>
</dbReference>
<dbReference type="PANTHER" id="PTHR38926">
    <property type="entry name" value="F-BOX DOMAIN CONTAINING PROTEIN, EXPRESSED"/>
    <property type="match status" value="1"/>
</dbReference>
<dbReference type="OMA" id="CWNLSKQ"/>
<accession>V4L2Q2</accession>
<organism evidence="3 4">
    <name type="scientific">Eutrema salsugineum</name>
    <name type="common">Saltwater cress</name>
    <name type="synonym">Sisymbrium salsugineum</name>
    <dbReference type="NCBI Taxonomy" id="72664"/>
    <lineage>
        <taxon>Eukaryota</taxon>
        <taxon>Viridiplantae</taxon>
        <taxon>Streptophyta</taxon>
        <taxon>Embryophyta</taxon>
        <taxon>Tracheophyta</taxon>
        <taxon>Spermatophyta</taxon>
        <taxon>Magnoliopsida</taxon>
        <taxon>eudicotyledons</taxon>
        <taxon>Gunneridae</taxon>
        <taxon>Pentapetalae</taxon>
        <taxon>rosids</taxon>
        <taxon>malvids</taxon>
        <taxon>Brassicales</taxon>
        <taxon>Brassicaceae</taxon>
        <taxon>Eutremeae</taxon>
        <taxon>Eutrema</taxon>
    </lineage>
</organism>
<name>V4L2Q2_EUTSA</name>
<feature type="compositionally biased region" description="Acidic residues" evidence="1">
    <location>
        <begin position="459"/>
        <end position="493"/>
    </location>
</feature>
<reference evidence="3 4" key="1">
    <citation type="journal article" date="2013" name="Front. Plant Sci.">
        <title>The Reference Genome of the Halophytic Plant Eutrema salsugineum.</title>
        <authorList>
            <person name="Yang R."/>
            <person name="Jarvis D.E."/>
            <person name="Chen H."/>
            <person name="Beilstein M.A."/>
            <person name="Grimwood J."/>
            <person name="Jenkins J."/>
            <person name="Shu S."/>
            <person name="Prochnik S."/>
            <person name="Xin M."/>
            <person name="Ma C."/>
            <person name="Schmutz J."/>
            <person name="Wing R.A."/>
            <person name="Mitchell-Olds T."/>
            <person name="Schumaker K.S."/>
            <person name="Wang X."/>
        </authorList>
    </citation>
    <scope>NUCLEOTIDE SEQUENCE [LARGE SCALE GENOMIC DNA]</scope>
</reference>
<dbReference type="eggNOG" id="KOG4341">
    <property type="taxonomic scope" value="Eukaryota"/>
</dbReference>
<dbReference type="AlphaFoldDB" id="V4L2Q2"/>
<feature type="region of interest" description="Disordered" evidence="1">
    <location>
        <begin position="442"/>
        <end position="493"/>
    </location>
</feature>
<evidence type="ECO:0000256" key="1">
    <source>
        <dbReference type="SAM" id="MobiDB-lite"/>
    </source>
</evidence>
<feature type="domain" description="F-box" evidence="2">
    <location>
        <begin position="103"/>
        <end position="143"/>
    </location>
</feature>
<proteinExistence type="predicted"/>
<dbReference type="InterPro" id="IPR032675">
    <property type="entry name" value="LRR_dom_sf"/>
</dbReference>
<dbReference type="InterPro" id="IPR001810">
    <property type="entry name" value="F-box_dom"/>
</dbReference>